<keyword evidence="4 5" id="KW-0472">Membrane</keyword>
<evidence type="ECO:0000256" key="1">
    <source>
        <dbReference type="ARBA" id="ARBA00004141"/>
    </source>
</evidence>
<evidence type="ECO:0000313" key="7">
    <source>
        <dbReference type="Proteomes" id="UP001207252"/>
    </source>
</evidence>
<dbReference type="Gene3D" id="1.20.1280.290">
    <property type="match status" value="1"/>
</dbReference>
<evidence type="ECO:0000256" key="2">
    <source>
        <dbReference type="ARBA" id="ARBA00022692"/>
    </source>
</evidence>
<keyword evidence="7" id="KW-1185">Reference proteome</keyword>
<dbReference type="Proteomes" id="UP001207252">
    <property type="component" value="Unassembled WGS sequence"/>
</dbReference>
<evidence type="ECO:0000256" key="5">
    <source>
        <dbReference type="SAM" id="Phobius"/>
    </source>
</evidence>
<protein>
    <submittedName>
        <fullName evidence="6">PQ-loop repeat-containing protein</fullName>
    </submittedName>
</protein>
<evidence type="ECO:0000256" key="4">
    <source>
        <dbReference type="ARBA" id="ARBA00023136"/>
    </source>
</evidence>
<dbReference type="InterPro" id="IPR006603">
    <property type="entry name" value="PQ-loop_rpt"/>
</dbReference>
<keyword evidence="2 5" id="KW-0812">Transmembrane</keyword>
<feature type="transmembrane region" description="Helical" evidence="5">
    <location>
        <begin position="31"/>
        <end position="52"/>
    </location>
</feature>
<feature type="transmembrane region" description="Helical" evidence="5">
    <location>
        <begin position="121"/>
        <end position="145"/>
    </location>
</feature>
<name>A0ABT3BQ14_9BACT</name>
<feature type="transmembrane region" description="Helical" evidence="5">
    <location>
        <begin position="64"/>
        <end position="84"/>
    </location>
</feature>
<evidence type="ECO:0000256" key="3">
    <source>
        <dbReference type="ARBA" id="ARBA00022989"/>
    </source>
</evidence>
<accession>A0ABT3BQ14</accession>
<reference evidence="6 7" key="1">
    <citation type="journal article" date="2020" name="Int. J. Syst. Evol. Microbiol.">
        <title>Ureaplasma miroungigenitalium sp. nov. isolated from northern elephant seals (Mirounga angustirostris) and Ureaplasma zalophigenitalium sp. nov. isolated from California sea lions (Zalophus californianus).</title>
        <authorList>
            <person name="Volokhov D.V."/>
            <person name="Gulland F.M."/>
            <person name="Gao Y."/>
            <person name="Chizhikov V.E."/>
        </authorList>
    </citation>
    <scope>NUCLEOTIDE SEQUENCE [LARGE SCALE GENOMIC DNA]</scope>
    <source>
        <strain evidence="6 7">CSL7644-GEN</strain>
    </source>
</reference>
<proteinExistence type="predicted"/>
<comment type="subcellular location">
    <subcellularLocation>
        <location evidence="1">Membrane</location>
        <topology evidence="1">Multi-pass membrane protein</topology>
    </subcellularLocation>
</comment>
<dbReference type="EMBL" id="JAOXHJ010000007">
    <property type="protein sequence ID" value="MCV3754326.1"/>
    <property type="molecule type" value="Genomic_DNA"/>
</dbReference>
<keyword evidence="3 5" id="KW-1133">Transmembrane helix</keyword>
<organism evidence="6 7">
    <name type="scientific">Ureaplasma zalophigenitalium</name>
    <dbReference type="NCBI Taxonomy" id="907723"/>
    <lineage>
        <taxon>Bacteria</taxon>
        <taxon>Bacillati</taxon>
        <taxon>Mycoplasmatota</taxon>
        <taxon>Mycoplasmoidales</taxon>
        <taxon>Mycoplasmoidaceae</taxon>
        <taxon>Ureaplasma</taxon>
    </lineage>
</organism>
<dbReference type="RefSeq" id="WP_263818130.1">
    <property type="nucleotide sequence ID" value="NZ_JAOXHJ010000007.1"/>
</dbReference>
<sequence length="185" mass="20436">MWNSINDIADFYDSQGNINPTISAQASGVEVATSVFSAIGTVLLALSVLPQTIRTLKNKDTAQLNFWLFLLTGLASAFLSIYGIGLTTVSPYSKVFAVGKFINEEGKTIFAFNYQRFIAGYLVPGIIMCVGSGFLAMTSFLVAFLKFKNKHNAKKMNLSESEYYQQYIVPELNNKKAPLENTTQK</sequence>
<evidence type="ECO:0000313" key="6">
    <source>
        <dbReference type="EMBL" id="MCV3754326.1"/>
    </source>
</evidence>
<gene>
    <name evidence="6" type="ORF">OF365_02965</name>
</gene>
<comment type="caution">
    <text evidence="6">The sequence shown here is derived from an EMBL/GenBank/DDBJ whole genome shotgun (WGS) entry which is preliminary data.</text>
</comment>
<dbReference type="Pfam" id="PF04193">
    <property type="entry name" value="PQ-loop"/>
    <property type="match status" value="1"/>
</dbReference>